<dbReference type="Proteomes" id="UP000324252">
    <property type="component" value="Unassembled WGS sequence"/>
</dbReference>
<feature type="transmembrane region" description="Helical" evidence="1">
    <location>
        <begin position="12"/>
        <end position="34"/>
    </location>
</feature>
<dbReference type="Pfam" id="PF05751">
    <property type="entry name" value="FixH"/>
    <property type="match status" value="1"/>
</dbReference>
<evidence type="ECO:0000256" key="1">
    <source>
        <dbReference type="SAM" id="Phobius"/>
    </source>
</evidence>
<gene>
    <name evidence="2" type="ORF">SAMN05444142_106248</name>
</gene>
<protein>
    <submittedName>
        <fullName evidence="2">Nitrogen fixation protein FixH</fullName>
    </submittedName>
</protein>
<keyword evidence="1" id="KW-0472">Membrane</keyword>
<dbReference type="InterPro" id="IPR018037">
    <property type="entry name" value="FixH_proteobacterial"/>
</dbReference>
<dbReference type="EMBL" id="FQZZ01000006">
    <property type="protein sequence ID" value="SHK57787.1"/>
    <property type="molecule type" value="Genomic_DNA"/>
</dbReference>
<reference evidence="2 3" key="1">
    <citation type="submission" date="2016-11" db="EMBL/GenBank/DDBJ databases">
        <authorList>
            <person name="Varghese N."/>
            <person name="Submissions S."/>
        </authorList>
    </citation>
    <scope>NUCLEOTIDE SEQUENCE [LARGE SCALE GENOMIC DNA]</scope>
    <source>
        <strain evidence="2 3">DSM 29620</strain>
    </source>
</reference>
<dbReference type="RefSeq" id="WP_149787174.1">
    <property type="nucleotide sequence ID" value="NZ_FNIO01000002.1"/>
</dbReference>
<proteinExistence type="predicted"/>
<keyword evidence="1" id="KW-0812">Transmembrane</keyword>
<organism evidence="2 3">
    <name type="scientific">Lutimaribacter pacificus</name>
    <dbReference type="NCBI Taxonomy" id="391948"/>
    <lineage>
        <taxon>Bacteria</taxon>
        <taxon>Pseudomonadati</taxon>
        <taxon>Pseudomonadota</taxon>
        <taxon>Alphaproteobacteria</taxon>
        <taxon>Rhodobacterales</taxon>
        <taxon>Roseobacteraceae</taxon>
        <taxon>Lutimaribacter</taxon>
    </lineage>
</organism>
<name>A0A1H0E089_9RHOB</name>
<dbReference type="AlphaFoldDB" id="A0A1H0E089"/>
<sequence>MAGRQITGRQVFFGFVAFFGVIIAVNIVMAYSAISTFPGLEVRNGYVASQSFDERRAAQQALGWSARVEVNQGRLSVAITDAEGRPVQAGKVQALVGRPTSNRDDFTPELVFNGRVYEAPVELGGGKWILHLKAQSLAGEPFEQRLDVHVNS</sequence>
<evidence type="ECO:0000313" key="2">
    <source>
        <dbReference type="EMBL" id="SHK57787.1"/>
    </source>
</evidence>
<accession>A0A1H0E089</accession>
<dbReference type="InterPro" id="IPR008620">
    <property type="entry name" value="FixH"/>
</dbReference>
<evidence type="ECO:0000313" key="3">
    <source>
        <dbReference type="Proteomes" id="UP000324252"/>
    </source>
</evidence>
<dbReference type="OrthoDB" id="1495896at2"/>
<keyword evidence="1" id="KW-1133">Transmembrane helix</keyword>
<dbReference type="PIRSF" id="PIRSF011386">
    <property type="entry name" value="FixH"/>
    <property type="match status" value="1"/>
</dbReference>
<keyword evidence="3" id="KW-1185">Reference proteome</keyword>